<keyword evidence="7" id="KW-0813">Transport</keyword>
<dbReference type="OrthoDB" id="419167at2759"/>
<feature type="transmembrane region" description="Helical" evidence="6">
    <location>
        <begin position="313"/>
        <end position="332"/>
    </location>
</feature>
<evidence type="ECO:0000256" key="2">
    <source>
        <dbReference type="ARBA" id="ARBA00006447"/>
    </source>
</evidence>
<feature type="transmembrane region" description="Helical" evidence="6">
    <location>
        <begin position="241"/>
        <end position="266"/>
    </location>
</feature>
<organism evidence="7 8">
    <name type="scientific">Chloropicon primus</name>
    <dbReference type="NCBI Taxonomy" id="1764295"/>
    <lineage>
        <taxon>Eukaryota</taxon>
        <taxon>Viridiplantae</taxon>
        <taxon>Chlorophyta</taxon>
        <taxon>Chloropicophyceae</taxon>
        <taxon>Chloropicales</taxon>
        <taxon>Chloropicaceae</taxon>
        <taxon>Chloropicon</taxon>
    </lineage>
</organism>
<feature type="transmembrane region" description="Helical" evidence="6">
    <location>
        <begin position="48"/>
        <end position="67"/>
    </location>
</feature>
<keyword evidence="4 6" id="KW-1133">Transmembrane helix</keyword>
<evidence type="ECO:0000313" key="7">
    <source>
        <dbReference type="EMBL" id="QDZ25655.1"/>
    </source>
</evidence>
<sequence length="401" mass="44857">MYTTLHNKYEQNQNGVVVADEENGRGRFQAYPAEEKTKKSQIGTSQRMFIGILVFCDIILVGLQPILVQASKTGNHFAFNPVCVNLLIEGSKATFMLCMIFAKGLSRPRYGEFSAKALYKMIRTNYLLVIPAVLYAINNYLKFVMQLYFEPTTVKMIHNLKVFFIALLSRTLLRRHYSVYQWEALMLLVLGVTVNQMTKDSGLNMDIQLSGWIYTSVSIGLASLASVFNEKLFKGNYSEHVVIQCFTLYFFGTCLNLTGVLGYSLLQPGKLLASLQRTGNTQAALTNTIRSPSSRALDKYQGFFGGMNYKTTLIIVCNSCQGVLASLFLKFADTIMKKFSSNIATLVTGLLSATLFNQKLTSNFLIAFAMVSVSLHQFYNLKPGYTVFSPQKLPTSSENSL</sequence>
<comment type="similarity">
    <text evidence="2">Belongs to the nucleotide-sugar transporter family. CMP-Sialate:CMP antiporter (TC 2.A.7.12) subfamily.</text>
</comment>
<evidence type="ECO:0000313" key="8">
    <source>
        <dbReference type="Proteomes" id="UP000316726"/>
    </source>
</evidence>
<dbReference type="InterPro" id="IPR007271">
    <property type="entry name" value="Nuc_sug_transpt"/>
</dbReference>
<dbReference type="GO" id="GO:0000139">
    <property type="term" value="C:Golgi membrane"/>
    <property type="evidence" value="ECO:0007669"/>
    <property type="project" value="InterPro"/>
</dbReference>
<dbReference type="AlphaFoldDB" id="A0A5B8N1A1"/>
<dbReference type="InterPro" id="IPR037185">
    <property type="entry name" value="EmrE-like"/>
</dbReference>
<dbReference type="PANTHER" id="PTHR10231">
    <property type="entry name" value="NUCLEOTIDE-SUGAR TRANSMEMBRANE TRANSPORTER"/>
    <property type="match status" value="1"/>
</dbReference>
<keyword evidence="5 6" id="KW-0472">Membrane</keyword>
<evidence type="ECO:0000256" key="3">
    <source>
        <dbReference type="ARBA" id="ARBA00022692"/>
    </source>
</evidence>
<evidence type="ECO:0000256" key="1">
    <source>
        <dbReference type="ARBA" id="ARBA00004141"/>
    </source>
</evidence>
<dbReference type="PIRSF" id="PIRSF005799">
    <property type="entry name" value="UDP-gal_transpt"/>
    <property type="match status" value="1"/>
</dbReference>
<protein>
    <submittedName>
        <fullName evidence="7">Nucleotide-sugar transporter</fullName>
    </submittedName>
</protein>
<dbReference type="EMBL" id="CP031051">
    <property type="protein sequence ID" value="QDZ25655.1"/>
    <property type="molecule type" value="Genomic_DNA"/>
</dbReference>
<keyword evidence="7" id="KW-0762">Sugar transport</keyword>
<feature type="transmembrane region" description="Helical" evidence="6">
    <location>
        <begin position="362"/>
        <end position="379"/>
    </location>
</feature>
<feature type="transmembrane region" description="Helical" evidence="6">
    <location>
        <begin position="209"/>
        <end position="229"/>
    </location>
</feature>
<accession>A0A5B8N1A1</accession>
<keyword evidence="3 6" id="KW-0812">Transmembrane</keyword>
<evidence type="ECO:0000256" key="4">
    <source>
        <dbReference type="ARBA" id="ARBA00022989"/>
    </source>
</evidence>
<evidence type="ECO:0000256" key="6">
    <source>
        <dbReference type="SAM" id="Phobius"/>
    </source>
</evidence>
<comment type="subcellular location">
    <subcellularLocation>
        <location evidence="1">Membrane</location>
        <topology evidence="1">Multi-pass membrane protein</topology>
    </subcellularLocation>
</comment>
<dbReference type="Pfam" id="PF04142">
    <property type="entry name" value="Nuc_sug_transp"/>
    <property type="match status" value="2"/>
</dbReference>
<name>A0A5B8N1A1_9CHLO</name>
<proteinExistence type="inferred from homology"/>
<keyword evidence="8" id="KW-1185">Reference proteome</keyword>
<reference evidence="7 8" key="1">
    <citation type="submission" date="2018-07" db="EMBL/GenBank/DDBJ databases">
        <title>The complete nuclear genome of the prasinophyte Chloropicon primus (CCMP1205).</title>
        <authorList>
            <person name="Pombert J.-F."/>
            <person name="Otis C."/>
            <person name="Turmel M."/>
            <person name="Lemieux C."/>
        </authorList>
    </citation>
    <scope>NUCLEOTIDE SEQUENCE [LARGE SCALE GENOMIC DNA]</scope>
    <source>
        <strain evidence="7 8">CCMP1205</strain>
    </source>
</reference>
<gene>
    <name evidence="7" type="ORF">A3770_18p81730</name>
</gene>
<evidence type="ECO:0000256" key="5">
    <source>
        <dbReference type="ARBA" id="ARBA00023136"/>
    </source>
</evidence>
<dbReference type="SUPFAM" id="SSF103481">
    <property type="entry name" value="Multidrug resistance efflux transporter EmrE"/>
    <property type="match status" value="1"/>
</dbReference>
<feature type="transmembrane region" description="Helical" evidence="6">
    <location>
        <begin position="123"/>
        <end position="141"/>
    </location>
</feature>
<feature type="transmembrane region" description="Helical" evidence="6">
    <location>
        <begin position="79"/>
        <end position="102"/>
    </location>
</feature>
<dbReference type="GO" id="GO:0015165">
    <property type="term" value="F:pyrimidine nucleotide-sugar transmembrane transporter activity"/>
    <property type="evidence" value="ECO:0007669"/>
    <property type="project" value="InterPro"/>
</dbReference>
<dbReference type="Proteomes" id="UP000316726">
    <property type="component" value="Chromosome 18"/>
</dbReference>